<evidence type="ECO:0000313" key="11">
    <source>
        <dbReference type="EMBL" id="KIN12628.1"/>
    </source>
</evidence>
<accession>A0A0C3EDX0</accession>
<dbReference type="Proteomes" id="UP000031977">
    <property type="component" value="Unassembled WGS sequence"/>
</dbReference>
<dbReference type="Pfam" id="PF03873">
    <property type="entry name" value="RseA_C"/>
    <property type="match status" value="1"/>
</dbReference>
<dbReference type="InterPro" id="IPR026279">
    <property type="entry name" value="RseA"/>
</dbReference>
<evidence type="ECO:0000256" key="8">
    <source>
        <dbReference type="SAM" id="MobiDB-lite"/>
    </source>
</evidence>
<dbReference type="EMBL" id="JXOK01000003">
    <property type="protein sequence ID" value="KIN12628.1"/>
    <property type="molecule type" value="Genomic_DNA"/>
</dbReference>
<feature type="domain" description="Anti sigma-E protein RseA N-terminal" evidence="9">
    <location>
        <begin position="1"/>
        <end position="98"/>
    </location>
</feature>
<dbReference type="Gene3D" id="1.10.10.880">
    <property type="entry name" value="Anti sigma-E protein RseA, N-terminal domain"/>
    <property type="match status" value="1"/>
</dbReference>
<dbReference type="PANTHER" id="PTHR38104:SF1">
    <property type="entry name" value="ANTI-SIGMA-E FACTOR RSEA"/>
    <property type="match status" value="1"/>
</dbReference>
<organism evidence="11 12">
    <name type="scientific">Vibrio mytili</name>
    <dbReference type="NCBI Taxonomy" id="50718"/>
    <lineage>
        <taxon>Bacteria</taxon>
        <taxon>Pseudomonadati</taxon>
        <taxon>Pseudomonadota</taxon>
        <taxon>Gammaproteobacteria</taxon>
        <taxon>Vibrionales</taxon>
        <taxon>Vibrionaceae</taxon>
        <taxon>Vibrio</taxon>
    </lineage>
</organism>
<dbReference type="InterPro" id="IPR036147">
    <property type="entry name" value="Anti-sigma_E_RseA_N_sf"/>
</dbReference>
<dbReference type="InterPro" id="IPR052383">
    <property type="entry name" value="Anti-sigma-E_RseA-like"/>
</dbReference>
<dbReference type="InterPro" id="IPR005573">
    <property type="entry name" value="Anti-sigma_E_RseA_C"/>
</dbReference>
<dbReference type="CDD" id="cd16328">
    <property type="entry name" value="RseA_N"/>
    <property type="match status" value="1"/>
</dbReference>
<keyword evidence="7" id="KW-0997">Cell inner membrane</keyword>
<dbReference type="RefSeq" id="WP_041153838.1">
    <property type="nucleotide sequence ID" value="NZ_CBCRVP010000019.1"/>
</dbReference>
<comment type="subcellular location">
    <subcellularLocation>
        <location evidence="7">Cell inner membrane</location>
    </subcellularLocation>
    <subcellularLocation>
        <location evidence="1">Cell membrane</location>
        <topology evidence="1">Single-pass membrane protein</topology>
    </subcellularLocation>
</comment>
<comment type="caution">
    <text evidence="11">The sequence shown here is derived from an EMBL/GenBank/DDBJ whole genome shotgun (WGS) entry which is preliminary data.</text>
</comment>
<keyword evidence="6 7" id="KW-0472">Membrane</keyword>
<keyword evidence="5" id="KW-1133">Transmembrane helix</keyword>
<feature type="region of interest" description="Disordered" evidence="8">
    <location>
        <begin position="155"/>
        <end position="176"/>
    </location>
</feature>
<evidence type="ECO:0000256" key="3">
    <source>
        <dbReference type="ARBA" id="ARBA00022475"/>
    </source>
</evidence>
<evidence type="ECO:0000256" key="1">
    <source>
        <dbReference type="ARBA" id="ARBA00004162"/>
    </source>
</evidence>
<comment type="function">
    <text evidence="7">An anti-sigma factor for extracytoplasmic function (ECF) sigma factor sigma-E (RpoE). ECF sigma factors are held in an inactive form by an anti-sigma factor until released by regulated intramembrane proteolysis (RIP). RIP occurs when an extracytoplasmic signal triggers a concerted proteolytic cascade to transmit information and elicit cellular responses. The membrane-spanning regulatory substrate protein is first cut periplasmically (site-1 protease, S1P, DegS), then within the membrane itself (site-2 protease, S2P, RseP), while cytoplasmic proteases finish degrading the anti-sigma factor, liberating sigma-E.</text>
</comment>
<dbReference type="Gene3D" id="1.20.5.3960">
    <property type="match status" value="1"/>
</dbReference>
<dbReference type="GO" id="GO:0016989">
    <property type="term" value="F:sigma factor antagonist activity"/>
    <property type="evidence" value="ECO:0007669"/>
    <property type="project" value="InterPro"/>
</dbReference>
<keyword evidence="3 7" id="KW-1003">Cell membrane</keyword>
<evidence type="ECO:0000313" key="12">
    <source>
        <dbReference type="Proteomes" id="UP000031977"/>
    </source>
</evidence>
<dbReference type="PIRSF" id="PIRSF016938">
    <property type="entry name" value="RseA"/>
    <property type="match status" value="1"/>
</dbReference>
<proteinExistence type="inferred from homology"/>
<keyword evidence="12" id="KW-1185">Reference proteome</keyword>
<feature type="compositionally biased region" description="Basic and acidic residues" evidence="8">
    <location>
        <begin position="86"/>
        <end position="95"/>
    </location>
</feature>
<evidence type="ECO:0000259" key="10">
    <source>
        <dbReference type="Pfam" id="PF03873"/>
    </source>
</evidence>
<evidence type="ECO:0000256" key="2">
    <source>
        <dbReference type="ARBA" id="ARBA00005837"/>
    </source>
</evidence>
<name>A0A0C3EDX0_9VIBR</name>
<keyword evidence="4" id="KW-0812">Transmembrane</keyword>
<gene>
    <name evidence="11" type="ORF">SU60_00505</name>
</gene>
<dbReference type="PANTHER" id="PTHR38104">
    <property type="match status" value="1"/>
</dbReference>
<feature type="domain" description="Anti sigma-E protein RseA C-terminal" evidence="10">
    <location>
        <begin position="140"/>
        <end position="191"/>
    </location>
</feature>
<sequence>MADKQKLSALMDGELVDKALIQELEQDQESREAWQNYHLIGDVMRGEAPAKLEWSIAESVALALENEPEHRAIDSHNANVVSISDAPKESQPEPRKAKRQLPSWLTQFGQVAVAACVSMVVILGVQQYGGGDSGMPQTEQLPVLQTVPFAGSAEPVSLTRESMERSVSEANMQEQRKRVHAMLRDYELQLRINSDASQQDAHLTPDIE</sequence>
<feature type="region of interest" description="Disordered" evidence="8">
    <location>
        <begin position="76"/>
        <end position="98"/>
    </location>
</feature>
<dbReference type="SUPFAM" id="SSF89069">
    <property type="entry name" value="N-terminal, cytoplasmic domain of anti-sigmaE factor RseA"/>
    <property type="match status" value="1"/>
</dbReference>
<dbReference type="GO" id="GO:0005886">
    <property type="term" value="C:plasma membrane"/>
    <property type="evidence" value="ECO:0007669"/>
    <property type="project" value="UniProtKB-SubCell"/>
</dbReference>
<evidence type="ECO:0000256" key="4">
    <source>
        <dbReference type="ARBA" id="ARBA00022692"/>
    </source>
</evidence>
<comment type="similarity">
    <text evidence="2 7">Belongs to the RseA family.</text>
</comment>
<dbReference type="Pfam" id="PF03872">
    <property type="entry name" value="RseA_N"/>
    <property type="match status" value="1"/>
</dbReference>
<evidence type="ECO:0000256" key="5">
    <source>
        <dbReference type="ARBA" id="ARBA00022989"/>
    </source>
</evidence>
<evidence type="ECO:0000256" key="7">
    <source>
        <dbReference type="PIRNR" id="PIRNR016938"/>
    </source>
</evidence>
<evidence type="ECO:0000259" key="9">
    <source>
        <dbReference type="Pfam" id="PF03872"/>
    </source>
</evidence>
<protein>
    <recommendedName>
        <fullName evidence="7">Anti-sigma-E factor RseA</fullName>
    </recommendedName>
    <alternativeName>
        <fullName evidence="7">Regulator of SigE</fullName>
    </alternativeName>
    <alternativeName>
        <fullName evidence="7">Sigma-E anti-sigma factor RseA</fullName>
    </alternativeName>
    <alternativeName>
        <fullName evidence="7">Sigma-E factor negative regulatory protein</fullName>
    </alternativeName>
</protein>
<reference evidence="11 12" key="1">
    <citation type="submission" date="2015-01" db="EMBL/GenBank/DDBJ databases">
        <title>Draft genome of Vibrio mytili type strain CAIM 528.</title>
        <authorList>
            <person name="Gonzalez-Castillo A."/>
            <person name="Gomez-Gil B."/>
            <person name="Enciso-Ibarra J."/>
        </authorList>
    </citation>
    <scope>NUCLEOTIDE SEQUENCE [LARGE SCALE GENOMIC DNA]</scope>
    <source>
        <strain evidence="11 12">CAIM 528</strain>
    </source>
</reference>
<comment type="subunit">
    <text evidence="7">Interacts 1:1 with ECF RNA polymerase sigma-E (RpoE); this inhibits the interaction of sigma-E with the RNA polymerase catalytic core and leads to a decreased expression of sigma-E-regulated genes. Interacts with RseB.</text>
</comment>
<evidence type="ECO:0000256" key="6">
    <source>
        <dbReference type="ARBA" id="ARBA00023136"/>
    </source>
</evidence>
<dbReference type="AlphaFoldDB" id="A0A0C3EDX0"/>
<dbReference type="STRING" id="50718.SU60_00505"/>
<dbReference type="InterPro" id="IPR005572">
    <property type="entry name" value="Anti-sigma_E_RseA_N"/>
</dbReference>